<evidence type="ECO:0000313" key="3">
    <source>
        <dbReference type="Proteomes" id="UP000476332"/>
    </source>
</evidence>
<evidence type="ECO:0000313" key="2">
    <source>
        <dbReference type="EMBL" id="NDV87621.1"/>
    </source>
</evidence>
<evidence type="ECO:0000256" key="1">
    <source>
        <dbReference type="SAM" id="MobiDB-lite"/>
    </source>
</evidence>
<gene>
    <name evidence="2" type="ORF">GTW51_13015</name>
</gene>
<feature type="region of interest" description="Disordered" evidence="1">
    <location>
        <begin position="23"/>
        <end position="51"/>
    </location>
</feature>
<dbReference type="RefSeq" id="WP_163044369.1">
    <property type="nucleotide sequence ID" value="NZ_JAAAMJ010000009.1"/>
</dbReference>
<keyword evidence="3" id="KW-1185">Reference proteome</keyword>
<accession>A0A6L9MIU1</accession>
<organism evidence="2 3">
    <name type="scientific">Aurantimonas aggregata</name>
    <dbReference type="NCBI Taxonomy" id="2047720"/>
    <lineage>
        <taxon>Bacteria</taxon>
        <taxon>Pseudomonadati</taxon>
        <taxon>Pseudomonadota</taxon>
        <taxon>Alphaproteobacteria</taxon>
        <taxon>Hyphomicrobiales</taxon>
        <taxon>Aurantimonadaceae</taxon>
        <taxon>Aurantimonas</taxon>
    </lineage>
</organism>
<protein>
    <submittedName>
        <fullName evidence="2">Uncharacterized protein</fullName>
    </submittedName>
</protein>
<dbReference type="EMBL" id="JAAAMJ010000009">
    <property type="protein sequence ID" value="NDV87621.1"/>
    <property type="molecule type" value="Genomic_DNA"/>
</dbReference>
<feature type="compositionally biased region" description="Basic and acidic residues" evidence="1">
    <location>
        <begin position="23"/>
        <end position="32"/>
    </location>
</feature>
<feature type="compositionally biased region" description="Basic and acidic residues" evidence="1">
    <location>
        <begin position="39"/>
        <end position="51"/>
    </location>
</feature>
<dbReference type="AlphaFoldDB" id="A0A6L9MIU1"/>
<proteinExistence type="predicted"/>
<sequence length="51" mass="5835">MSSTKPSLLTRDQTVWREGREAARKRLTKKDNPYASGTADHRAWNKGFKGE</sequence>
<reference evidence="2 3" key="1">
    <citation type="submission" date="2020-01" db="EMBL/GenBank/DDBJ databases">
        <title>Genomes of bacteria type strains.</title>
        <authorList>
            <person name="Chen J."/>
            <person name="Zhu S."/>
            <person name="Chen J."/>
        </authorList>
    </citation>
    <scope>NUCLEOTIDE SEQUENCE [LARGE SCALE GENOMIC DNA]</scope>
    <source>
        <strain evidence="2 3">KCTC 52919</strain>
    </source>
</reference>
<name>A0A6L9MIU1_9HYPH</name>
<dbReference type="Proteomes" id="UP000476332">
    <property type="component" value="Unassembled WGS sequence"/>
</dbReference>
<comment type="caution">
    <text evidence="2">The sequence shown here is derived from an EMBL/GenBank/DDBJ whole genome shotgun (WGS) entry which is preliminary data.</text>
</comment>